<evidence type="ECO:0000313" key="1">
    <source>
        <dbReference type="EMBL" id="EIC30842.1"/>
    </source>
</evidence>
<name>H8GNT6_METAL</name>
<gene>
    <name evidence="1" type="ORF">Metal_3168</name>
</gene>
<dbReference type="RefSeq" id="WP_005373732.1">
    <property type="nucleotide sequence ID" value="NZ_CM001475.1"/>
</dbReference>
<dbReference type="Proteomes" id="UP000005090">
    <property type="component" value="Chromosome"/>
</dbReference>
<protein>
    <submittedName>
        <fullName evidence="1">Uncharacterized protein</fullName>
    </submittedName>
</protein>
<accession>H8GNT6</accession>
<evidence type="ECO:0000313" key="2">
    <source>
        <dbReference type="Proteomes" id="UP000005090"/>
    </source>
</evidence>
<sequence>MSEQIDYQILLQEVVKTAVEAARRAKHKGDQGALYAYYDIIDVVKTQAEVMDVPLSEVGLDGVDVDTFLP</sequence>
<dbReference type="EMBL" id="CM001475">
    <property type="protein sequence ID" value="EIC30842.1"/>
    <property type="molecule type" value="Genomic_DNA"/>
</dbReference>
<dbReference type="eggNOG" id="ENOG502ZJPX">
    <property type="taxonomic scope" value="Bacteria"/>
</dbReference>
<dbReference type="HOGENOM" id="CLU_2753196_0_0_6"/>
<dbReference type="AlphaFoldDB" id="H8GNT6"/>
<reference evidence="1 2" key="1">
    <citation type="journal article" date="2013" name="Genome Announc.">
        <title>Genome Sequence of the Obligate Gammaproteobacterial Methanotroph Methylomicrobium album Strain BG8.</title>
        <authorList>
            <person name="Kits K.D."/>
            <person name="Kalyuzhnaya M.G."/>
            <person name="Klotz M.G."/>
            <person name="Jetten M.S."/>
            <person name="Op den Camp H.J."/>
            <person name="Vuilleumier S."/>
            <person name="Bringel F."/>
            <person name="Dispirito A.A."/>
            <person name="Murrell J.C."/>
            <person name="Bruce D."/>
            <person name="Cheng J.F."/>
            <person name="Copeland A."/>
            <person name="Goodwin L."/>
            <person name="Hauser L."/>
            <person name="Lajus A."/>
            <person name="Land M.L."/>
            <person name="Lapidus A."/>
            <person name="Lucas S."/>
            <person name="Medigue C."/>
            <person name="Pitluck S."/>
            <person name="Woyke T."/>
            <person name="Zeytun A."/>
            <person name="Stein L.Y."/>
        </authorList>
    </citation>
    <scope>NUCLEOTIDE SEQUENCE [LARGE SCALE GENOMIC DNA]</scope>
    <source>
        <strain evidence="1 2">BG8</strain>
    </source>
</reference>
<organism evidence="1 2">
    <name type="scientific">Methylomicrobium album BG8</name>
    <dbReference type="NCBI Taxonomy" id="686340"/>
    <lineage>
        <taxon>Bacteria</taxon>
        <taxon>Pseudomonadati</taxon>
        <taxon>Pseudomonadota</taxon>
        <taxon>Gammaproteobacteria</taxon>
        <taxon>Methylococcales</taxon>
        <taxon>Methylococcaceae</taxon>
        <taxon>Methylomicrobium</taxon>
    </lineage>
</organism>
<keyword evidence="2" id="KW-1185">Reference proteome</keyword>
<proteinExistence type="predicted"/>